<evidence type="ECO:0000313" key="1">
    <source>
        <dbReference type="EMBL" id="GGM59620.1"/>
    </source>
</evidence>
<dbReference type="PANTHER" id="PTHR38657:SF1">
    <property type="entry name" value="SLR1343 PROTEIN"/>
    <property type="match status" value="1"/>
</dbReference>
<keyword evidence="1" id="KW-0456">Lyase</keyword>
<gene>
    <name evidence="1" type="ORF">GCM10009017_07160</name>
    <name evidence="2" type="ORF">J2752_001678</name>
</gene>
<accession>A0A830FTN4</accession>
<dbReference type="InterPro" id="IPR014729">
    <property type="entry name" value="Rossmann-like_a/b/a_fold"/>
</dbReference>
<dbReference type="EMBL" id="JAGGKO010000002">
    <property type="protein sequence ID" value="MBP1954766.1"/>
    <property type="molecule type" value="Genomic_DNA"/>
</dbReference>
<keyword evidence="3" id="KW-1185">Reference proteome</keyword>
<name>A0A830FTN4_9EURY</name>
<dbReference type="PANTHER" id="PTHR38657">
    <property type="entry name" value="SLR1343 PROTEIN"/>
    <property type="match status" value="1"/>
</dbReference>
<dbReference type="InterPro" id="IPR036134">
    <property type="entry name" value="Crypto/Photolyase_FAD-like_sf"/>
</dbReference>
<comment type="caution">
    <text evidence="1">The sequence shown here is derived from an EMBL/GenBank/DDBJ whole genome shotgun (WGS) entry which is preliminary data.</text>
</comment>
<evidence type="ECO:0000313" key="3">
    <source>
        <dbReference type="Proteomes" id="UP000614609"/>
    </source>
</evidence>
<dbReference type="Pfam" id="PF04244">
    <property type="entry name" value="DPRP"/>
    <property type="match status" value="1"/>
</dbReference>
<reference evidence="1" key="2">
    <citation type="submission" date="2020-09" db="EMBL/GenBank/DDBJ databases">
        <authorList>
            <person name="Sun Q."/>
            <person name="Ohkuma M."/>
        </authorList>
    </citation>
    <scope>NUCLEOTIDE SEQUENCE</scope>
    <source>
        <strain evidence="1">JCM 16108</strain>
    </source>
</reference>
<dbReference type="RefSeq" id="WP_188869948.1">
    <property type="nucleotide sequence ID" value="NZ_BMOO01000002.1"/>
</dbReference>
<sequence length="505" mass="56404">MTVLVLGDQLTRRVGPLAARPDERVLMVEARAFAARHPYHPHKRTLVASAMRHFRDALRDDGRDVEYHVVETFGDGLDAHFDAHPGDDLVVMRPSSYGAADRLRDLVAARDGALTVVENETFCCSPAEFDEWYDGGTLRHEDFYRYLRRETGVLMDGDDPVGGEWNYDEANRETPPADYEPPAVPTFEPDATTRAVQDDYADLNAESWAAPEPFGWPVTRADALAALEDFCEHRLPDFGPYEDAMVAGEPTLDHALLSAPLNLGLLGPREVVERAVEASESRDDVPIESVEGFVRQILGWREFVRHAYRVGMPALADANRLDATRDLPPVYWDGDTDMACLDAAVGGVRERGYAHHIQRLMVLSNFALLYGVDPHELNRWFHVAFVDGYHWVSTPNTVEMGQYAGDLFATKPYAASANYLDRMGDYCAGCAYDPDATTGADACPFNALYWDFLAENEDDLRSNHRMGLVYSHLDDKRDADDLAGIRERAEGVRAAMSEGESPRNE</sequence>
<dbReference type="OrthoDB" id="371734at2157"/>
<dbReference type="SUPFAM" id="SSF48173">
    <property type="entry name" value="Cryptochrome/photolyase FAD-binding domain"/>
    <property type="match status" value="1"/>
</dbReference>
<dbReference type="EMBL" id="BMOO01000002">
    <property type="protein sequence ID" value="GGM59620.1"/>
    <property type="molecule type" value="Genomic_DNA"/>
</dbReference>
<dbReference type="AlphaFoldDB" id="A0A830FTN4"/>
<dbReference type="Gene3D" id="3.40.50.620">
    <property type="entry name" value="HUPs"/>
    <property type="match status" value="1"/>
</dbReference>
<organism evidence="1 3">
    <name type="scientific">Halarchaeum rubridurum</name>
    <dbReference type="NCBI Taxonomy" id="489911"/>
    <lineage>
        <taxon>Archaea</taxon>
        <taxon>Methanobacteriati</taxon>
        <taxon>Methanobacteriota</taxon>
        <taxon>Stenosarchaea group</taxon>
        <taxon>Halobacteria</taxon>
        <taxon>Halobacteriales</taxon>
        <taxon>Halobacteriaceae</taxon>
    </lineage>
</organism>
<dbReference type="GO" id="GO:0016829">
    <property type="term" value="F:lyase activity"/>
    <property type="evidence" value="ECO:0007669"/>
    <property type="project" value="UniProtKB-KW"/>
</dbReference>
<reference evidence="1" key="1">
    <citation type="journal article" date="2014" name="Int. J. Syst. Evol. Microbiol.">
        <title>Complete genome sequence of Corynebacterium casei LMG S-19264T (=DSM 44701T), isolated from a smear-ripened cheese.</title>
        <authorList>
            <consortium name="US DOE Joint Genome Institute (JGI-PGF)"/>
            <person name="Walter F."/>
            <person name="Albersmeier A."/>
            <person name="Kalinowski J."/>
            <person name="Ruckert C."/>
        </authorList>
    </citation>
    <scope>NUCLEOTIDE SEQUENCE</scope>
    <source>
        <strain evidence="1">JCM 16108</strain>
    </source>
</reference>
<dbReference type="InterPro" id="IPR007357">
    <property type="entry name" value="PhrB-like"/>
</dbReference>
<proteinExistence type="predicted"/>
<protein>
    <submittedName>
        <fullName evidence="1">Cryptochrome/photolyase family protein</fullName>
    </submittedName>
    <submittedName>
        <fullName evidence="2">Deoxyribodipyrimidine photolyase-related protein</fullName>
    </submittedName>
</protein>
<dbReference type="InterPro" id="IPR052551">
    <property type="entry name" value="UV-DNA_repair_photolyase"/>
</dbReference>
<dbReference type="Gene3D" id="1.10.10.1710">
    <property type="entry name" value="Deoxyribodipyrimidine photolyase-related"/>
    <property type="match status" value="1"/>
</dbReference>
<dbReference type="Gene3D" id="1.25.40.80">
    <property type="match status" value="1"/>
</dbReference>
<evidence type="ECO:0000313" key="2">
    <source>
        <dbReference type="EMBL" id="MBP1954766.1"/>
    </source>
</evidence>
<reference evidence="2" key="3">
    <citation type="submission" date="2021-03" db="EMBL/GenBank/DDBJ databases">
        <title>Genomic Encyclopedia of Type Strains, Phase IV (KMG-IV): sequencing the most valuable type-strain genomes for metagenomic binning, comparative biology and taxonomic classification.</title>
        <authorList>
            <person name="Goeker M."/>
        </authorList>
    </citation>
    <scope>NUCLEOTIDE SEQUENCE</scope>
    <source>
        <strain evidence="2">DSM 22443</strain>
    </source>
</reference>
<dbReference type="Proteomes" id="UP000614609">
    <property type="component" value="Unassembled WGS sequence"/>
</dbReference>
<dbReference type="Gene3D" id="1.10.579.10">
    <property type="entry name" value="DNA Cyclobutane Dipyrimidine Photolyase, subunit A, domain 3"/>
    <property type="match status" value="1"/>
</dbReference>
<dbReference type="Proteomes" id="UP000765891">
    <property type="component" value="Unassembled WGS sequence"/>
</dbReference>